<feature type="region of interest" description="Disordered" evidence="1">
    <location>
        <begin position="152"/>
        <end position="188"/>
    </location>
</feature>
<accession>A0A9W8GJF0</accession>
<feature type="compositionally biased region" description="Basic residues" evidence="1">
    <location>
        <begin position="299"/>
        <end position="312"/>
    </location>
</feature>
<protein>
    <recommendedName>
        <fullName evidence="4">LIM-domain binding protein-domain-containing protein</fullName>
    </recommendedName>
</protein>
<feature type="region of interest" description="Disordered" evidence="1">
    <location>
        <begin position="706"/>
        <end position="785"/>
    </location>
</feature>
<dbReference type="InterPro" id="IPR029005">
    <property type="entry name" value="LIM-bd/SEUSS"/>
</dbReference>
<proteinExistence type="predicted"/>
<feature type="region of interest" description="Disordered" evidence="1">
    <location>
        <begin position="205"/>
        <end position="233"/>
    </location>
</feature>
<gene>
    <name evidence="2" type="ORF">IWW39_000708</name>
</gene>
<evidence type="ECO:0000256" key="1">
    <source>
        <dbReference type="SAM" id="MobiDB-lite"/>
    </source>
</evidence>
<feature type="region of interest" description="Disordered" evidence="1">
    <location>
        <begin position="339"/>
        <end position="374"/>
    </location>
</feature>
<keyword evidence="3" id="KW-1185">Reference proteome</keyword>
<evidence type="ECO:0000313" key="2">
    <source>
        <dbReference type="EMBL" id="KAJ2690461.1"/>
    </source>
</evidence>
<dbReference type="EMBL" id="JANBTX010000011">
    <property type="protein sequence ID" value="KAJ2690461.1"/>
    <property type="molecule type" value="Genomic_DNA"/>
</dbReference>
<dbReference type="Proteomes" id="UP001151516">
    <property type="component" value="Unassembled WGS sequence"/>
</dbReference>
<feature type="compositionally biased region" description="Polar residues" evidence="1">
    <location>
        <begin position="774"/>
        <end position="785"/>
    </location>
</feature>
<dbReference type="Pfam" id="PF01803">
    <property type="entry name" value="LIM_bind"/>
    <property type="match status" value="1"/>
</dbReference>
<evidence type="ECO:0008006" key="4">
    <source>
        <dbReference type="Google" id="ProtNLM"/>
    </source>
</evidence>
<dbReference type="AlphaFoldDB" id="A0A9W8GJF0"/>
<feature type="compositionally biased region" description="Pro residues" evidence="1">
    <location>
        <begin position="729"/>
        <end position="740"/>
    </location>
</feature>
<feature type="compositionally biased region" description="Pro residues" evidence="1">
    <location>
        <begin position="156"/>
        <end position="165"/>
    </location>
</feature>
<feature type="compositionally biased region" description="Polar residues" evidence="1">
    <location>
        <begin position="205"/>
        <end position="216"/>
    </location>
</feature>
<comment type="caution">
    <text evidence="2">The sequence shown here is derived from an EMBL/GenBank/DDBJ whole genome shotgun (WGS) entry which is preliminary data.</text>
</comment>
<sequence length="785" mass="83252">MHPPGQRQQLLMNAANGGWFMPGNNGVPQGVIGSMAGQIGAGAFAQDRSMAAVSTQQQQQQQQQQGTQALLSHLVSLAPPQSSFSAANMTGAVHSQQQQQQRQYPGSLFVEQQMNQILQRQHQLLASQQSAPHGNQHESENASFAAALSLERSQAMPPPPPPPKSAPMQLGQPSTSSPSVPPGPQRQPFMVQAGLKAGQQPLLTPQLTSKEVNPQHTSRSTSSTTNGTPPLASAALAPNTQQALAGSAEAGLKLAGNSAEPEQITPTVDVATIPRPESTASTSPALSTATKMSKASPKLAKRGNPKDTKRKSAALTFKKDAVSSSSASVGTMLAVKQKAGQPTGIKKSRTTPAQTLLHSQLPPPPTIPAADTAPATPLVSGVALPLSATVSSQTPASPLVSRKLLRVASTSNLSTVAANEPAPPLQSASHTRLDSFRLDDPDLPPAPLQALQSLDHRAPVALSQNEILGRGIEQLLKFHSAFAPASEARDLEYWKAAISENFCKVGNIRLELGTQSYDMPAVAAGGFYYRLFTEGAAVSMHMALGRPNIYPLKQNASIMSFHGVHMTTTYANGRRVLEAGDLRVIFDEDFRIRLWAFSSEDSTVCLPRKRPNGTDDALTRTCDATIGRNLDWPNALPTPKRRKSANGKQPPEECALPACALQHLEIANTMYYLQDLVALQLQNKTSSEGIMDLWMKAAKPEPLATKQVVKAHVPERKRSRKKSVAAALPLPPPVPPPPTSQPASAKAEDTAEPSAGDSKAKRPASAASPGVAVTTKQSRQQAAKH</sequence>
<evidence type="ECO:0000313" key="3">
    <source>
        <dbReference type="Proteomes" id="UP001151516"/>
    </source>
</evidence>
<feature type="region of interest" description="Disordered" evidence="1">
    <location>
        <begin position="83"/>
        <end position="104"/>
    </location>
</feature>
<dbReference type="OrthoDB" id="774557at2759"/>
<reference evidence="2" key="1">
    <citation type="submission" date="2022-07" db="EMBL/GenBank/DDBJ databases">
        <title>Phylogenomic reconstructions and comparative analyses of Kickxellomycotina fungi.</title>
        <authorList>
            <person name="Reynolds N.K."/>
            <person name="Stajich J.E."/>
            <person name="Barry K."/>
            <person name="Grigoriev I.V."/>
            <person name="Crous P."/>
            <person name="Smith M.E."/>
        </authorList>
    </citation>
    <scope>NUCLEOTIDE SEQUENCE</scope>
    <source>
        <strain evidence="2">CBS 109367</strain>
    </source>
</reference>
<feature type="region of interest" description="Disordered" evidence="1">
    <location>
        <begin position="630"/>
        <end position="651"/>
    </location>
</feature>
<feature type="region of interest" description="Disordered" evidence="1">
    <location>
        <begin position="255"/>
        <end position="321"/>
    </location>
</feature>
<feature type="compositionally biased region" description="Low complexity" evidence="1">
    <location>
        <begin position="278"/>
        <end position="290"/>
    </location>
</feature>
<name>A0A9W8GJF0_9FUNG</name>
<organism evidence="2 3">
    <name type="scientific">Coemansia spiralis</name>
    <dbReference type="NCBI Taxonomy" id="417178"/>
    <lineage>
        <taxon>Eukaryota</taxon>
        <taxon>Fungi</taxon>
        <taxon>Fungi incertae sedis</taxon>
        <taxon>Zoopagomycota</taxon>
        <taxon>Kickxellomycotina</taxon>
        <taxon>Kickxellomycetes</taxon>
        <taxon>Kickxellales</taxon>
        <taxon>Kickxellaceae</taxon>
        <taxon>Coemansia</taxon>
    </lineage>
</organism>